<sequence>MREAAGRRRRAAGLTRGTRSGSPGWSGGGVVGCPGCRGEGGEKGDAEGARLLRRADLLLGWRGPGWTDPSVRLCWAPHRVRDLSEDEINPPCKVRCNFPKPGTRLEYTPRAWGQFSPGMTTYLCAGHRAMADLLFQSPAATNNPVRRVYYVVPSFPFGNLGQIILSTGRAAEISWSCSFHQISARCTVITVPLFSKKMHSGHSFNSRKLWYP</sequence>
<dbReference type="GeneID" id="118895778"/>
<feature type="compositionally biased region" description="Low complexity" evidence="1">
    <location>
        <begin position="12"/>
        <end position="23"/>
    </location>
</feature>
<dbReference type="AlphaFoldDB" id="A0A8B8XHI8"/>
<feature type="region of interest" description="Disordered" evidence="1">
    <location>
        <begin position="1"/>
        <end position="26"/>
    </location>
</feature>
<dbReference type="PROSITE" id="PS51257">
    <property type="entry name" value="PROKAR_LIPOPROTEIN"/>
    <property type="match status" value="1"/>
</dbReference>
<dbReference type="Proteomes" id="UP000694857">
    <property type="component" value="Chromosome 5"/>
</dbReference>
<evidence type="ECO:0000256" key="1">
    <source>
        <dbReference type="SAM" id="MobiDB-lite"/>
    </source>
</evidence>
<gene>
    <name evidence="3" type="primary">LOC118895778</name>
</gene>
<accession>A0A8B8XHI8</accession>
<evidence type="ECO:0000313" key="2">
    <source>
        <dbReference type="Proteomes" id="UP000694857"/>
    </source>
</evidence>
<dbReference type="RefSeq" id="XP_036709202.1">
    <property type="nucleotide sequence ID" value="XM_036853307.1"/>
</dbReference>
<dbReference type="KEGG" id="bmus:118895778"/>
<proteinExistence type="predicted"/>
<protein>
    <submittedName>
        <fullName evidence="3">Uncharacterized protein LOC118895778</fullName>
    </submittedName>
</protein>
<name>A0A8B8XHI8_BALMU</name>
<keyword evidence="2" id="KW-1185">Reference proteome</keyword>
<evidence type="ECO:0000313" key="3">
    <source>
        <dbReference type="RefSeq" id="XP_036709202.1"/>
    </source>
</evidence>
<dbReference type="OrthoDB" id="9682189at2759"/>
<reference evidence="3" key="1">
    <citation type="submission" date="2025-08" db="UniProtKB">
        <authorList>
            <consortium name="RefSeq"/>
        </authorList>
    </citation>
    <scope>IDENTIFICATION</scope>
    <source>
        <tissue evidence="3">Epidermis and Blubber</tissue>
    </source>
</reference>
<organism evidence="2 3">
    <name type="scientific">Balaenoptera musculus</name>
    <name type="common">Blue whale</name>
    <dbReference type="NCBI Taxonomy" id="9771"/>
    <lineage>
        <taxon>Eukaryota</taxon>
        <taxon>Metazoa</taxon>
        <taxon>Chordata</taxon>
        <taxon>Craniata</taxon>
        <taxon>Vertebrata</taxon>
        <taxon>Euteleostomi</taxon>
        <taxon>Mammalia</taxon>
        <taxon>Eutheria</taxon>
        <taxon>Laurasiatheria</taxon>
        <taxon>Artiodactyla</taxon>
        <taxon>Whippomorpha</taxon>
        <taxon>Cetacea</taxon>
        <taxon>Mysticeti</taxon>
        <taxon>Balaenopteridae</taxon>
        <taxon>Balaenoptera</taxon>
    </lineage>
</organism>